<feature type="transmembrane region" description="Helical" evidence="8">
    <location>
        <begin position="418"/>
        <end position="436"/>
    </location>
</feature>
<feature type="transmembrane region" description="Helical" evidence="8">
    <location>
        <begin position="638"/>
        <end position="662"/>
    </location>
</feature>
<comment type="subcellular location">
    <subcellularLocation>
        <location evidence="1">Cell membrane</location>
        <topology evidence="1">Multi-pass membrane protein</topology>
    </subcellularLocation>
</comment>
<feature type="domain" description="SSD" evidence="9">
    <location>
        <begin position="252"/>
        <end position="370"/>
    </location>
</feature>
<feature type="transmembrane region" description="Helical" evidence="8">
    <location>
        <begin position="349"/>
        <end position="372"/>
    </location>
</feature>
<dbReference type="PANTHER" id="PTHR33406:SF11">
    <property type="entry name" value="MEMBRANE PROTEIN SCO6666-RELATED"/>
    <property type="match status" value="1"/>
</dbReference>
<name>A0ABT6LFM0_9ACTN</name>
<accession>A0ABT6LFM0</accession>
<keyword evidence="11" id="KW-1185">Reference proteome</keyword>
<gene>
    <name evidence="10" type="ORF">M2283_002381</name>
</gene>
<evidence type="ECO:0000256" key="4">
    <source>
        <dbReference type="ARBA" id="ARBA00022692"/>
    </source>
</evidence>
<evidence type="ECO:0000313" key="11">
    <source>
        <dbReference type="Proteomes" id="UP001160499"/>
    </source>
</evidence>
<evidence type="ECO:0000256" key="5">
    <source>
        <dbReference type="ARBA" id="ARBA00022989"/>
    </source>
</evidence>
<feature type="transmembrane region" description="Helical" evidence="8">
    <location>
        <begin position="59"/>
        <end position="76"/>
    </location>
</feature>
<feature type="transmembrane region" description="Helical" evidence="8">
    <location>
        <begin position="605"/>
        <end position="626"/>
    </location>
</feature>
<feature type="transmembrane region" description="Helical" evidence="8">
    <location>
        <begin position="574"/>
        <end position="593"/>
    </location>
</feature>
<dbReference type="Gene3D" id="1.20.1640.10">
    <property type="entry name" value="Multidrug efflux transporter AcrB transmembrane domain"/>
    <property type="match status" value="2"/>
</dbReference>
<evidence type="ECO:0000259" key="9">
    <source>
        <dbReference type="PROSITE" id="PS50156"/>
    </source>
</evidence>
<evidence type="ECO:0000313" key="10">
    <source>
        <dbReference type="EMBL" id="MDH6215098.1"/>
    </source>
</evidence>
<keyword evidence="4 8" id="KW-0812">Transmembrane</keyword>
<feature type="transmembrane region" description="Helical" evidence="8">
    <location>
        <begin position="242"/>
        <end position="262"/>
    </location>
</feature>
<dbReference type="InterPro" id="IPR000731">
    <property type="entry name" value="SSD"/>
</dbReference>
<sequence>MTTAAGDPSPEARPPANAPTAADRWLPDRRQTLVRRRVHTLMATFLHRIGRAAFERRRLVVLLWALVLGVMGAAAANSSGPQSSSFTLPGTEAQRAYDLLAEKFPASNAQGASARVVMRAPDGEKIGAAENRKDLEATLAEVKDSSGHIDQVTDPFTAKTVSADGTTAYAQVTYSVKDTGLTDHDHTGLDKALDFGRDHGLTVEASGNALTAPEAGMAAEVIGFALAAVILFLTFGSLVTAGLPLVTAVVGVGVTMTAVTALSGPLNLNSSSPALATMLGIAVGIDYALFIVSRYRAERAAGHDAKEAAARANGTAGSAVVFAGLTVVIALGGLAVVNLPVLTTMGLCAAGAVVVAVLVAITLIPALLGFAGERVTDKARKRFPFRFRAAKARSEARSVSGRPGLAQRWITCVLRRPARILVLAVIALGVVALPATKLELGLPDDGSKAASSTQRKAYDMLSQSFGPGFNGPLTVTVDNSDPAVAHTGSEEMGKSLAGLRDVAAVSPAAFNPAGDAAIISVVPKSAPSSDATKELVGDIRSLADKVGAETDARSLVTGTTALNIDVSDKFSAAIVPYLALVVGLAILVLILVFRSILVPVKAALGFLLSVLASLGAIVAVFQWGWLKDLIGLQQTGPIMSLMPILLVGIVFGLAMDYQVFLVTRIREAYVHGADARTAVEAGFKHSAGVVTVAAIIMVTVFSGFVGGDDAMIKSLGLGLAIAVVFDAFIVRMTIVPAALALLGERAWSLPTWIDRVLPNVDIEGEKLTQTGPAVPSGERPKDSPAHDFSGQR</sequence>
<organism evidence="10 11">
    <name type="scientific">Streptomyces pseudovenezuelae</name>
    <dbReference type="NCBI Taxonomy" id="67350"/>
    <lineage>
        <taxon>Bacteria</taxon>
        <taxon>Bacillati</taxon>
        <taxon>Actinomycetota</taxon>
        <taxon>Actinomycetes</taxon>
        <taxon>Kitasatosporales</taxon>
        <taxon>Streptomycetaceae</taxon>
        <taxon>Streptomyces</taxon>
        <taxon>Streptomyces aurantiacus group</taxon>
    </lineage>
</organism>
<dbReference type="Pfam" id="PF03176">
    <property type="entry name" value="MMPL"/>
    <property type="match status" value="2"/>
</dbReference>
<dbReference type="Proteomes" id="UP001160499">
    <property type="component" value="Unassembled WGS sequence"/>
</dbReference>
<reference evidence="10 11" key="1">
    <citation type="submission" date="2023-04" db="EMBL/GenBank/DDBJ databases">
        <title>Forest soil microbial communities from Buena Vista Peninsula, Colon Province, Panama.</title>
        <authorList>
            <person name="Bouskill N."/>
        </authorList>
    </citation>
    <scope>NUCLEOTIDE SEQUENCE [LARGE SCALE GENOMIC DNA]</scope>
    <source>
        <strain evidence="10 11">GGS1</strain>
    </source>
</reference>
<dbReference type="EMBL" id="JARXVH010000003">
    <property type="protein sequence ID" value="MDH6215098.1"/>
    <property type="molecule type" value="Genomic_DNA"/>
</dbReference>
<comment type="similarity">
    <text evidence="2">Belongs to the resistance-nodulation-cell division (RND) (TC 2.A.6) family. MmpL subfamily.</text>
</comment>
<feature type="transmembrane region" description="Helical" evidence="8">
    <location>
        <begin position="316"/>
        <end position="337"/>
    </location>
</feature>
<feature type="transmembrane region" description="Helical" evidence="8">
    <location>
        <begin position="215"/>
        <end position="235"/>
    </location>
</feature>
<evidence type="ECO:0000256" key="8">
    <source>
        <dbReference type="SAM" id="Phobius"/>
    </source>
</evidence>
<feature type="region of interest" description="Disordered" evidence="7">
    <location>
        <begin position="767"/>
        <end position="792"/>
    </location>
</feature>
<keyword evidence="6 8" id="KW-0472">Membrane</keyword>
<feature type="region of interest" description="Disordered" evidence="7">
    <location>
        <begin position="1"/>
        <end position="22"/>
    </location>
</feature>
<evidence type="ECO:0000256" key="3">
    <source>
        <dbReference type="ARBA" id="ARBA00022475"/>
    </source>
</evidence>
<protein>
    <submittedName>
        <fullName evidence="10">RND superfamily putative drug exporter</fullName>
    </submittedName>
</protein>
<dbReference type="PANTHER" id="PTHR33406">
    <property type="entry name" value="MEMBRANE PROTEIN MJ1562-RELATED"/>
    <property type="match status" value="1"/>
</dbReference>
<dbReference type="InterPro" id="IPR050545">
    <property type="entry name" value="Mycobact_MmpL"/>
</dbReference>
<proteinExistence type="inferred from homology"/>
<keyword evidence="3" id="KW-1003">Cell membrane</keyword>
<dbReference type="InterPro" id="IPR004869">
    <property type="entry name" value="MMPL_dom"/>
</dbReference>
<evidence type="ECO:0000256" key="1">
    <source>
        <dbReference type="ARBA" id="ARBA00004651"/>
    </source>
</evidence>
<evidence type="ECO:0000256" key="6">
    <source>
        <dbReference type="ARBA" id="ARBA00023136"/>
    </source>
</evidence>
<feature type="transmembrane region" description="Helical" evidence="8">
    <location>
        <begin position="717"/>
        <end position="742"/>
    </location>
</feature>
<evidence type="ECO:0000256" key="7">
    <source>
        <dbReference type="SAM" id="MobiDB-lite"/>
    </source>
</evidence>
<comment type="caution">
    <text evidence="10">The sequence shown here is derived from an EMBL/GenBank/DDBJ whole genome shotgun (WGS) entry which is preliminary data.</text>
</comment>
<feature type="transmembrane region" description="Helical" evidence="8">
    <location>
        <begin position="274"/>
        <end position="295"/>
    </location>
</feature>
<keyword evidence="5 8" id="KW-1133">Transmembrane helix</keyword>
<evidence type="ECO:0000256" key="2">
    <source>
        <dbReference type="ARBA" id="ARBA00010157"/>
    </source>
</evidence>
<dbReference type="SUPFAM" id="SSF82866">
    <property type="entry name" value="Multidrug efflux transporter AcrB transmembrane domain"/>
    <property type="match status" value="2"/>
</dbReference>
<dbReference type="PROSITE" id="PS50156">
    <property type="entry name" value="SSD"/>
    <property type="match status" value="1"/>
</dbReference>
<feature type="transmembrane region" description="Helical" evidence="8">
    <location>
        <begin position="683"/>
        <end position="705"/>
    </location>
</feature>